<evidence type="ECO:0000256" key="11">
    <source>
        <dbReference type="ARBA" id="ARBA00023310"/>
    </source>
</evidence>
<evidence type="ECO:0000256" key="15">
    <source>
        <dbReference type="RuleBase" id="RU003848"/>
    </source>
</evidence>
<evidence type="ECO:0000256" key="2">
    <source>
        <dbReference type="ARBA" id="ARBA00005513"/>
    </source>
</evidence>
<evidence type="ECO:0000256" key="13">
    <source>
        <dbReference type="ARBA" id="ARBA00025830"/>
    </source>
</evidence>
<keyword evidence="7 14" id="KW-0375">Hydrogen ion transport</keyword>
<evidence type="ECO:0000256" key="6">
    <source>
        <dbReference type="ARBA" id="ARBA00022692"/>
    </source>
</evidence>
<proteinExistence type="inferred from homology"/>
<dbReference type="HAMAP" id="MF_01398">
    <property type="entry name" value="ATP_synth_b_bprime"/>
    <property type="match status" value="1"/>
</dbReference>
<evidence type="ECO:0000256" key="14">
    <source>
        <dbReference type="HAMAP-Rule" id="MF_01398"/>
    </source>
</evidence>
<evidence type="ECO:0000256" key="7">
    <source>
        <dbReference type="ARBA" id="ARBA00022781"/>
    </source>
</evidence>
<dbReference type="RefSeq" id="WP_159546837.1">
    <property type="nucleotide sequence ID" value="NZ_CP047156.1"/>
</dbReference>
<dbReference type="FunCoup" id="A0A7L4YRK0">
    <property type="interactions" value="36"/>
</dbReference>
<evidence type="ECO:0000256" key="9">
    <source>
        <dbReference type="ARBA" id="ARBA00023065"/>
    </source>
</evidence>
<evidence type="ECO:0000256" key="8">
    <source>
        <dbReference type="ARBA" id="ARBA00022989"/>
    </source>
</evidence>
<gene>
    <name evidence="14" type="primary">atpF</name>
    <name evidence="18" type="ORF">EK0264_16365</name>
</gene>
<dbReference type="EMBL" id="CP047156">
    <property type="protein sequence ID" value="QHC01702.1"/>
    <property type="molecule type" value="Genomic_DNA"/>
</dbReference>
<evidence type="ECO:0000256" key="4">
    <source>
        <dbReference type="ARBA" id="ARBA00022475"/>
    </source>
</evidence>
<comment type="similarity">
    <text evidence="2 14 15">Belongs to the ATPase B chain family.</text>
</comment>
<dbReference type="OrthoDB" id="5243563at2"/>
<keyword evidence="19" id="KW-1185">Reference proteome</keyword>
<keyword evidence="8 14" id="KW-1133">Transmembrane helix</keyword>
<name>A0A7L4YRK0_9ACTN</name>
<comment type="subunit">
    <text evidence="13 14">F-type ATPases have 2 components, F(1) - the catalytic core - and F(0) - the membrane proton channel. F(1) has five subunits: alpha(3), beta(3), gamma(1), delta(1), epsilon(1). F(0) has three main subunits: a(1), b(2) and c(10-14). The alpha and beta chains form an alternating ring which encloses part of the gamma chain. F(1) is attached to F(0) by a central stalk formed by the gamma and epsilon chains, while a peripheral stalk is formed by the delta and b chains.</text>
</comment>
<dbReference type="Gene3D" id="1.20.5.620">
    <property type="entry name" value="F1F0 ATP synthase subunit B, membrane domain"/>
    <property type="match status" value="1"/>
</dbReference>
<reference evidence="18 19" key="1">
    <citation type="journal article" date="2018" name="Int. J. Syst. Evol. Microbiol.">
        <title>Epidermidibacterium keratini gen. nov., sp. nov., a member of the family Sporichthyaceae, isolated from keratin epidermis.</title>
        <authorList>
            <person name="Lee D.G."/>
            <person name="Trujillo M.E."/>
            <person name="Kang S."/>
            <person name="Nam J.J."/>
            <person name="Kim Y.J."/>
        </authorList>
    </citation>
    <scope>NUCLEOTIDE SEQUENCE [LARGE SCALE GENOMIC DNA]</scope>
    <source>
        <strain evidence="18 19">EPI-7</strain>
    </source>
</reference>
<dbReference type="CDD" id="cd06503">
    <property type="entry name" value="ATP-synt_Fo_b"/>
    <property type="match status" value="1"/>
</dbReference>
<comment type="subcellular location">
    <subcellularLocation>
        <location evidence="1 14">Cell membrane</location>
        <topology evidence="1 14">Single-pass membrane protein</topology>
    </subcellularLocation>
</comment>
<dbReference type="InterPro" id="IPR050059">
    <property type="entry name" value="ATP_synthase_B_chain"/>
</dbReference>
<sequence length="203" mass="21786">MTFIAAGSSNPLIPPVGEIIIGLIAFAIVAFVLMKFVWPQFEKAYADRTEAIEGGMARAEAAQKEAQAALAKYNEQLSGAREEAGLILEGARAEGQQIVDDMRSQAQSESDRIVARGDEQLQAQRQQVVSELRQQIGSLSVGLASRIVGESLQDDARTAATIDRFLDELDKVDSVEAAQVQTAGSYDAPAQDTLFGTDGEGQR</sequence>
<dbReference type="GO" id="GO:0046961">
    <property type="term" value="F:proton-transporting ATPase activity, rotational mechanism"/>
    <property type="evidence" value="ECO:0007669"/>
    <property type="project" value="TreeGrafter"/>
</dbReference>
<dbReference type="InterPro" id="IPR002146">
    <property type="entry name" value="ATP_synth_b/b'su_bac/chlpt"/>
</dbReference>
<feature type="coiled-coil region" evidence="16">
    <location>
        <begin position="56"/>
        <end position="83"/>
    </location>
</feature>
<keyword evidence="6 14" id="KW-0812">Transmembrane</keyword>
<evidence type="ECO:0000256" key="17">
    <source>
        <dbReference type="SAM" id="MobiDB-lite"/>
    </source>
</evidence>
<dbReference type="KEGG" id="eke:EK0264_16365"/>
<dbReference type="SUPFAM" id="SSF81573">
    <property type="entry name" value="F1F0 ATP synthase subunit B, membrane domain"/>
    <property type="match status" value="1"/>
</dbReference>
<accession>A0A7L4YRK0</accession>
<keyword evidence="10 14" id="KW-0472">Membrane</keyword>
<evidence type="ECO:0000256" key="10">
    <source>
        <dbReference type="ARBA" id="ARBA00023136"/>
    </source>
</evidence>
<dbReference type="InterPro" id="IPR028987">
    <property type="entry name" value="ATP_synth_B-like_membr_sf"/>
</dbReference>
<keyword evidence="5 14" id="KW-0138">CF(0)</keyword>
<evidence type="ECO:0000313" key="19">
    <source>
        <dbReference type="Proteomes" id="UP000463857"/>
    </source>
</evidence>
<evidence type="ECO:0000256" key="3">
    <source>
        <dbReference type="ARBA" id="ARBA00022448"/>
    </source>
</evidence>
<dbReference type="NCBIfam" id="NF004412">
    <property type="entry name" value="PRK05759.1-3"/>
    <property type="match status" value="1"/>
</dbReference>
<dbReference type="GO" id="GO:0005886">
    <property type="term" value="C:plasma membrane"/>
    <property type="evidence" value="ECO:0007669"/>
    <property type="project" value="UniProtKB-SubCell"/>
</dbReference>
<evidence type="ECO:0000256" key="16">
    <source>
        <dbReference type="SAM" id="Coils"/>
    </source>
</evidence>
<dbReference type="InParanoid" id="A0A7L4YRK0"/>
<evidence type="ECO:0000313" key="18">
    <source>
        <dbReference type="EMBL" id="QHC01702.1"/>
    </source>
</evidence>
<feature type="region of interest" description="Disordered" evidence="17">
    <location>
        <begin position="182"/>
        <end position="203"/>
    </location>
</feature>
<dbReference type="PANTHER" id="PTHR33445">
    <property type="entry name" value="ATP SYNTHASE SUBUNIT B', CHLOROPLASTIC"/>
    <property type="match status" value="1"/>
</dbReference>
<keyword evidence="9 14" id="KW-0406">Ion transport</keyword>
<dbReference type="PANTHER" id="PTHR33445:SF1">
    <property type="entry name" value="ATP SYNTHASE SUBUNIT B"/>
    <property type="match status" value="1"/>
</dbReference>
<dbReference type="InterPro" id="IPR005864">
    <property type="entry name" value="ATP_synth_F0_bsu_bac"/>
</dbReference>
<evidence type="ECO:0000256" key="1">
    <source>
        <dbReference type="ARBA" id="ARBA00004162"/>
    </source>
</evidence>
<keyword evidence="16" id="KW-0175">Coiled coil</keyword>
<keyword evidence="11 14" id="KW-0066">ATP synthesis</keyword>
<dbReference type="GO" id="GO:0046933">
    <property type="term" value="F:proton-transporting ATP synthase activity, rotational mechanism"/>
    <property type="evidence" value="ECO:0007669"/>
    <property type="project" value="UniProtKB-UniRule"/>
</dbReference>
<evidence type="ECO:0000256" key="12">
    <source>
        <dbReference type="ARBA" id="ARBA00025198"/>
    </source>
</evidence>
<protein>
    <recommendedName>
        <fullName evidence="14">ATP synthase subunit b</fullName>
    </recommendedName>
    <alternativeName>
        <fullName evidence="14">ATP synthase F(0) sector subunit b</fullName>
    </alternativeName>
    <alternativeName>
        <fullName evidence="14">ATPase subunit I</fullName>
    </alternativeName>
    <alternativeName>
        <fullName evidence="14">F-type ATPase subunit b</fullName>
        <shortName evidence="14">F-ATPase subunit b</shortName>
    </alternativeName>
</protein>
<dbReference type="AlphaFoldDB" id="A0A7L4YRK0"/>
<organism evidence="18 19">
    <name type="scientific">Epidermidibacterium keratini</name>
    <dbReference type="NCBI Taxonomy" id="1891644"/>
    <lineage>
        <taxon>Bacteria</taxon>
        <taxon>Bacillati</taxon>
        <taxon>Actinomycetota</taxon>
        <taxon>Actinomycetes</taxon>
        <taxon>Sporichthyales</taxon>
        <taxon>Sporichthyaceae</taxon>
        <taxon>Epidermidibacterium</taxon>
    </lineage>
</organism>
<dbReference type="GO" id="GO:0045259">
    <property type="term" value="C:proton-transporting ATP synthase complex"/>
    <property type="evidence" value="ECO:0007669"/>
    <property type="project" value="UniProtKB-KW"/>
</dbReference>
<keyword evidence="3 14" id="KW-0813">Transport</keyword>
<dbReference type="NCBIfam" id="TIGR01144">
    <property type="entry name" value="ATP_synt_b"/>
    <property type="match status" value="1"/>
</dbReference>
<comment type="function">
    <text evidence="12 14">F(1)F(0) ATP synthase produces ATP from ADP in the presence of a proton or sodium gradient. F-type ATPases consist of two structural domains, F(1) containing the extramembraneous catalytic core and F(0) containing the membrane proton channel, linked together by a central stalk and a peripheral stalk. During catalysis, ATP synthesis in the catalytic domain of F(1) is coupled via a rotary mechanism of the central stalk subunits to proton translocation.</text>
</comment>
<evidence type="ECO:0000256" key="5">
    <source>
        <dbReference type="ARBA" id="ARBA00022547"/>
    </source>
</evidence>
<feature type="transmembrane region" description="Helical" evidence="14">
    <location>
        <begin position="19"/>
        <end position="38"/>
    </location>
</feature>
<comment type="function">
    <text evidence="14">Component of the F(0) channel, it forms part of the peripheral stalk, linking F(1) to F(0).</text>
</comment>
<dbReference type="Proteomes" id="UP000463857">
    <property type="component" value="Chromosome"/>
</dbReference>
<dbReference type="Pfam" id="PF00430">
    <property type="entry name" value="ATP-synt_B"/>
    <property type="match status" value="1"/>
</dbReference>
<keyword evidence="4 14" id="KW-1003">Cell membrane</keyword>